<keyword evidence="3 8" id="KW-0999">Mitochondrion inner membrane</keyword>
<organism evidence="10 11">
    <name type="scientific">Decorospora gaudefroyi</name>
    <dbReference type="NCBI Taxonomy" id="184978"/>
    <lineage>
        <taxon>Eukaryota</taxon>
        <taxon>Fungi</taxon>
        <taxon>Dikarya</taxon>
        <taxon>Ascomycota</taxon>
        <taxon>Pezizomycotina</taxon>
        <taxon>Dothideomycetes</taxon>
        <taxon>Pleosporomycetidae</taxon>
        <taxon>Pleosporales</taxon>
        <taxon>Pleosporineae</taxon>
        <taxon>Pleosporaceae</taxon>
        <taxon>Decorospora</taxon>
    </lineage>
</organism>
<dbReference type="OrthoDB" id="344165at2759"/>
<gene>
    <name evidence="10" type="ORF">BDW02DRAFT_564332</name>
</gene>
<sequence length="96" mass="10789">MESLGGGGGLANVDVSKLSDRDKQELQQFAMNEGQKARIQSSIHSLTDTCFRKCIPAGTVKAGKLDRYEEPCMRQCVDRFLDANMVVLRELERLRQ</sequence>
<keyword evidence="3 8" id="KW-0472">Membrane</keyword>
<evidence type="ECO:0000256" key="1">
    <source>
        <dbReference type="ARBA" id="ARBA00004137"/>
    </source>
</evidence>
<evidence type="ECO:0000256" key="8">
    <source>
        <dbReference type="RuleBase" id="RU367043"/>
    </source>
</evidence>
<evidence type="ECO:0000259" key="9">
    <source>
        <dbReference type="Pfam" id="PF02953"/>
    </source>
</evidence>
<dbReference type="Proteomes" id="UP000800040">
    <property type="component" value="Unassembled WGS sequence"/>
</dbReference>
<comment type="subunit">
    <text evidence="8">Heterohexamer.</text>
</comment>
<dbReference type="InterPro" id="IPR004217">
    <property type="entry name" value="Tim10-like"/>
</dbReference>
<dbReference type="InterPro" id="IPR035427">
    <property type="entry name" value="Tim10-like_dom_sf"/>
</dbReference>
<keyword evidence="11" id="KW-1185">Reference proteome</keyword>
<keyword evidence="6 8" id="KW-1015">Disulfide bond</keyword>
<reference evidence="10" key="1">
    <citation type="submission" date="2020-01" db="EMBL/GenBank/DDBJ databases">
        <authorList>
            <consortium name="DOE Joint Genome Institute"/>
            <person name="Haridas S."/>
            <person name="Albert R."/>
            <person name="Binder M."/>
            <person name="Bloem J."/>
            <person name="Labutti K."/>
            <person name="Salamov A."/>
            <person name="Andreopoulos B."/>
            <person name="Baker S.E."/>
            <person name="Barry K."/>
            <person name="Bills G."/>
            <person name="Bluhm B.H."/>
            <person name="Cannon C."/>
            <person name="Castanera R."/>
            <person name="Culley D.E."/>
            <person name="Daum C."/>
            <person name="Ezra D."/>
            <person name="Gonzalez J.B."/>
            <person name="Henrissat B."/>
            <person name="Kuo A."/>
            <person name="Liang C."/>
            <person name="Lipzen A."/>
            <person name="Lutzoni F."/>
            <person name="Magnuson J."/>
            <person name="Mondo S."/>
            <person name="Nolan M."/>
            <person name="Ohm R."/>
            <person name="Pangilinan J."/>
            <person name="Park H.-J."/>
            <person name="Ramirez L."/>
            <person name="Alfaro M."/>
            <person name="Sun H."/>
            <person name="Tritt A."/>
            <person name="Yoshinaga Y."/>
            <person name="Zwiers L.-H."/>
            <person name="Turgeon B.G."/>
            <person name="Goodwin S.B."/>
            <person name="Spatafora J.W."/>
            <person name="Crous P.W."/>
            <person name="Grigoriev I.V."/>
        </authorList>
    </citation>
    <scope>NUCLEOTIDE SEQUENCE</scope>
    <source>
        <strain evidence="10">P77</strain>
    </source>
</reference>
<evidence type="ECO:0000256" key="3">
    <source>
        <dbReference type="ARBA" id="ARBA00022792"/>
    </source>
</evidence>
<evidence type="ECO:0000256" key="4">
    <source>
        <dbReference type="ARBA" id="ARBA00022927"/>
    </source>
</evidence>
<proteinExistence type="inferred from homology"/>
<evidence type="ECO:0000313" key="10">
    <source>
        <dbReference type="EMBL" id="KAF1839000.1"/>
    </source>
</evidence>
<keyword evidence="7 8" id="KW-0143">Chaperone</keyword>
<feature type="domain" description="Tim10-like" evidence="9">
    <location>
        <begin position="28"/>
        <end position="92"/>
    </location>
</feature>
<dbReference type="GO" id="GO:0005743">
    <property type="term" value="C:mitochondrial inner membrane"/>
    <property type="evidence" value="ECO:0007669"/>
    <property type="project" value="UniProtKB-SubCell"/>
</dbReference>
<keyword evidence="5 8" id="KW-0811">Translocation</keyword>
<evidence type="ECO:0000256" key="2">
    <source>
        <dbReference type="ARBA" id="ARBA00006720"/>
    </source>
</evidence>
<keyword evidence="8" id="KW-0813">Transport</keyword>
<keyword evidence="4 8" id="KW-0653">Protein transport</keyword>
<comment type="function">
    <text evidence="8">Mitochondrial intermembrane chaperone that participates in the import and insertion of some multi-pass transmembrane proteins into the mitochondrial inner membrane. Also required for the transfer of beta-barrel precursors from the TOM complex to the sorting and assembly machinery (SAM complex) of the outer membrane. Acts as a chaperone-like protein that protects the hydrophobic precursors from aggregation and guide them through the mitochondrial intermembrane space.</text>
</comment>
<dbReference type="EMBL" id="ML975247">
    <property type="protein sequence ID" value="KAF1839000.1"/>
    <property type="molecule type" value="Genomic_DNA"/>
</dbReference>
<comment type="subcellular location">
    <subcellularLocation>
        <location evidence="1 8">Mitochondrion inner membrane</location>
        <topology evidence="1 8">Peripheral membrane protein</topology>
        <orientation evidence="1 8">Intermembrane side</orientation>
    </subcellularLocation>
</comment>
<protein>
    <recommendedName>
        <fullName evidence="8">Mitochondrial import inner membrane translocase subunit</fullName>
    </recommendedName>
</protein>
<accession>A0A6A5KS59</accession>
<dbReference type="SUPFAM" id="SSF144122">
    <property type="entry name" value="Tim10-like"/>
    <property type="match status" value="1"/>
</dbReference>
<comment type="domain">
    <text evidence="8">The twin CX3C motif contains 4 conserved Cys residues that form 2 disulfide bonds in the mitochondrial intermembrane space.</text>
</comment>
<dbReference type="Pfam" id="PF02953">
    <property type="entry name" value="zf-Tim10_DDP"/>
    <property type="match status" value="1"/>
</dbReference>
<dbReference type="GO" id="GO:0015031">
    <property type="term" value="P:protein transport"/>
    <property type="evidence" value="ECO:0007669"/>
    <property type="project" value="UniProtKB-KW"/>
</dbReference>
<evidence type="ECO:0000313" key="11">
    <source>
        <dbReference type="Proteomes" id="UP000800040"/>
    </source>
</evidence>
<evidence type="ECO:0000256" key="6">
    <source>
        <dbReference type="ARBA" id="ARBA00023157"/>
    </source>
</evidence>
<keyword evidence="8" id="KW-0496">Mitochondrion</keyword>
<evidence type="ECO:0000256" key="5">
    <source>
        <dbReference type="ARBA" id="ARBA00023010"/>
    </source>
</evidence>
<name>A0A6A5KS59_9PLEO</name>
<dbReference type="AlphaFoldDB" id="A0A6A5KS59"/>
<dbReference type="Gene3D" id="1.10.287.810">
    <property type="entry name" value="Mitochondrial import inner membrane translocase subunit tim13 like domains"/>
    <property type="match status" value="1"/>
</dbReference>
<comment type="similarity">
    <text evidence="2 8">Belongs to the small Tim family.</text>
</comment>
<evidence type="ECO:0000256" key="7">
    <source>
        <dbReference type="ARBA" id="ARBA00023186"/>
    </source>
</evidence>